<dbReference type="InterPro" id="IPR044992">
    <property type="entry name" value="ChyE-like"/>
</dbReference>
<name>A0A0P1F933_THAGE</name>
<organism evidence="2 3">
    <name type="scientific">Thalassovita gelatinovora</name>
    <name type="common">Thalassobius gelatinovorus</name>
    <dbReference type="NCBI Taxonomy" id="53501"/>
    <lineage>
        <taxon>Bacteria</taxon>
        <taxon>Pseudomonadati</taxon>
        <taxon>Pseudomonadota</taxon>
        <taxon>Alphaproteobacteria</taxon>
        <taxon>Rhodobacterales</taxon>
        <taxon>Roseobacteraceae</taxon>
        <taxon>Thalassovita</taxon>
    </lineage>
</organism>
<dbReference type="SUPFAM" id="SSF52317">
    <property type="entry name" value="Class I glutamine amidotransferase-like"/>
    <property type="match status" value="1"/>
</dbReference>
<dbReference type="Gene3D" id="3.40.50.880">
    <property type="match status" value="1"/>
</dbReference>
<dbReference type="STRING" id="53501.SAMN04488043_102353"/>
<dbReference type="EC" id="6.3.5.2" evidence="2"/>
<dbReference type="EMBL" id="CYSA01000015">
    <property type="protein sequence ID" value="CUH64507.1"/>
    <property type="molecule type" value="Genomic_DNA"/>
</dbReference>
<dbReference type="GO" id="GO:0003922">
    <property type="term" value="F:GMP synthase (glutamine-hydrolyzing) activity"/>
    <property type="evidence" value="ECO:0007669"/>
    <property type="project" value="UniProtKB-EC"/>
</dbReference>
<dbReference type="Proteomes" id="UP000051587">
    <property type="component" value="Unassembled WGS sequence"/>
</dbReference>
<accession>A0A0P1F933</accession>
<dbReference type="InterPro" id="IPR029062">
    <property type="entry name" value="Class_I_gatase-like"/>
</dbReference>
<evidence type="ECO:0000313" key="3">
    <source>
        <dbReference type="Proteomes" id="UP000051587"/>
    </source>
</evidence>
<dbReference type="PROSITE" id="PS51273">
    <property type="entry name" value="GATASE_TYPE_1"/>
    <property type="match status" value="1"/>
</dbReference>
<dbReference type="CDD" id="cd01741">
    <property type="entry name" value="GATase1_1"/>
    <property type="match status" value="1"/>
</dbReference>
<sequence length="245" mass="26762">MCGLFDMRIATLITNTDDSAFARAHPDDGEKFAALIAEARPDWITVPYWVCRDEFPSDIASFDGVMITGSPASVLAGLPWMLQLEDLIREMIAARQPLFGACFGHQMIAKALGASIIPNPLGWAHGRLDLRRVAQAPWSGPEPWFSLYGSHSEQVGDVPQGARVLFEGQGCLVAGFELNGTVFTVQHHPEMTHGFITDLVEEYADEVGQAVTISARASLAQPADRGLFADELARFFDYASAHRAE</sequence>
<keyword evidence="2" id="KW-0436">Ligase</keyword>
<evidence type="ECO:0000313" key="2">
    <source>
        <dbReference type="EMBL" id="CUH64507.1"/>
    </source>
</evidence>
<feature type="domain" description="Glutamine amidotransferase" evidence="1">
    <location>
        <begin position="60"/>
        <end position="194"/>
    </location>
</feature>
<dbReference type="PANTHER" id="PTHR42695">
    <property type="entry name" value="GLUTAMINE AMIDOTRANSFERASE YLR126C-RELATED"/>
    <property type="match status" value="1"/>
</dbReference>
<dbReference type="PRINTS" id="PR00099">
    <property type="entry name" value="CPSGATASE"/>
</dbReference>
<dbReference type="PANTHER" id="PTHR42695:SF5">
    <property type="entry name" value="GLUTAMINE AMIDOTRANSFERASE YLR126C-RELATED"/>
    <property type="match status" value="1"/>
</dbReference>
<dbReference type="GO" id="GO:0005829">
    <property type="term" value="C:cytosol"/>
    <property type="evidence" value="ECO:0007669"/>
    <property type="project" value="TreeGrafter"/>
</dbReference>
<evidence type="ECO:0000259" key="1">
    <source>
        <dbReference type="Pfam" id="PF00117"/>
    </source>
</evidence>
<keyword evidence="3" id="KW-1185">Reference proteome</keyword>
<dbReference type="AlphaFoldDB" id="A0A0P1F933"/>
<protein>
    <submittedName>
        <fullName evidence="2">GMP synthase [glutamine-hydrolyzing]</fullName>
        <ecNumber evidence="2">6.3.5.2</ecNumber>
    </submittedName>
</protein>
<proteinExistence type="predicted"/>
<dbReference type="Pfam" id="PF00117">
    <property type="entry name" value="GATase"/>
    <property type="match status" value="1"/>
</dbReference>
<dbReference type="InterPro" id="IPR017926">
    <property type="entry name" value="GATASE"/>
</dbReference>
<gene>
    <name evidence="2" type="primary">guaA_3</name>
    <name evidence="2" type="ORF">TG4357_01324</name>
</gene>
<reference evidence="2 3" key="1">
    <citation type="submission" date="2015-09" db="EMBL/GenBank/DDBJ databases">
        <authorList>
            <consortium name="Swine Surveillance"/>
        </authorList>
    </citation>
    <scope>NUCLEOTIDE SEQUENCE [LARGE SCALE GENOMIC DNA]</scope>
    <source>
        <strain evidence="2 3">CECT 4357</strain>
    </source>
</reference>